<dbReference type="Pfam" id="PF12277">
    <property type="entry name" value="DUF3618"/>
    <property type="match status" value="1"/>
</dbReference>
<feature type="compositionally biased region" description="Polar residues" evidence="1">
    <location>
        <begin position="20"/>
        <end position="33"/>
    </location>
</feature>
<feature type="region of interest" description="Disordered" evidence="1">
    <location>
        <begin position="181"/>
        <end position="211"/>
    </location>
</feature>
<comment type="caution">
    <text evidence="2">The sequence shown here is derived from an EMBL/GenBank/DDBJ whole genome shotgun (WGS) entry which is preliminary data.</text>
</comment>
<proteinExistence type="predicted"/>
<feature type="region of interest" description="Disordered" evidence="1">
    <location>
        <begin position="20"/>
        <end position="48"/>
    </location>
</feature>
<reference evidence="3" key="1">
    <citation type="journal article" date="2019" name="Int. J. Syst. Evol. Microbiol.">
        <title>The Global Catalogue of Microorganisms (GCM) 10K type strain sequencing project: providing services to taxonomists for standard genome sequencing and annotation.</title>
        <authorList>
            <consortium name="The Broad Institute Genomics Platform"/>
            <consortium name="The Broad Institute Genome Sequencing Center for Infectious Disease"/>
            <person name="Wu L."/>
            <person name="Ma J."/>
        </authorList>
    </citation>
    <scope>NUCLEOTIDE SEQUENCE [LARGE SCALE GENOMIC DNA]</scope>
    <source>
        <strain evidence="3">JCM 16548</strain>
    </source>
</reference>
<feature type="compositionally biased region" description="Basic and acidic residues" evidence="1">
    <location>
        <begin position="39"/>
        <end position="48"/>
    </location>
</feature>
<name>A0ABP7CSS4_9ACTN</name>
<sequence length="211" mass="22067">MSQNDPEVLRAEIERTRAELSNNVDTLTDTANPKNIAHRQADKVKSAARGVREHLMGAPDDPYDAGTLGDRRDAVQDKVGAVQDRAAGALDTVADAPAQAKRKTRGNPLAAGLIAFGVGYLISSAIPSSEREQEAASRLQEKAAPLKEKVSEAAGEVAERLREPAQAAAASVKDAATEAVSNVKDEGVSAKDDVQGQVRDSADTVKGSATS</sequence>
<evidence type="ECO:0000256" key="1">
    <source>
        <dbReference type="SAM" id="MobiDB-lite"/>
    </source>
</evidence>
<dbReference type="EMBL" id="BAAAYX010000002">
    <property type="protein sequence ID" value="GAA3693981.1"/>
    <property type="molecule type" value="Genomic_DNA"/>
</dbReference>
<feature type="compositionally biased region" description="Basic and acidic residues" evidence="1">
    <location>
        <begin position="183"/>
        <end position="194"/>
    </location>
</feature>
<evidence type="ECO:0000313" key="2">
    <source>
        <dbReference type="EMBL" id="GAA3693981.1"/>
    </source>
</evidence>
<dbReference type="InterPro" id="IPR022062">
    <property type="entry name" value="DUF3618"/>
</dbReference>
<accession>A0ABP7CSS4</accession>
<dbReference type="Proteomes" id="UP001500051">
    <property type="component" value="Unassembled WGS sequence"/>
</dbReference>
<dbReference type="RefSeq" id="WP_344810897.1">
    <property type="nucleotide sequence ID" value="NZ_BAAAYX010000002.1"/>
</dbReference>
<gene>
    <name evidence="2" type="ORF">GCM10022204_07160</name>
</gene>
<organism evidence="2 3">
    <name type="scientific">Microlunatus aurantiacus</name>
    <dbReference type="NCBI Taxonomy" id="446786"/>
    <lineage>
        <taxon>Bacteria</taxon>
        <taxon>Bacillati</taxon>
        <taxon>Actinomycetota</taxon>
        <taxon>Actinomycetes</taxon>
        <taxon>Propionibacteriales</taxon>
        <taxon>Propionibacteriaceae</taxon>
        <taxon>Microlunatus</taxon>
    </lineage>
</organism>
<dbReference type="Gene3D" id="1.20.120.20">
    <property type="entry name" value="Apolipoprotein"/>
    <property type="match status" value="1"/>
</dbReference>
<keyword evidence="3" id="KW-1185">Reference proteome</keyword>
<feature type="region of interest" description="Disordered" evidence="1">
    <location>
        <begin position="131"/>
        <end position="159"/>
    </location>
</feature>
<evidence type="ECO:0000313" key="3">
    <source>
        <dbReference type="Proteomes" id="UP001500051"/>
    </source>
</evidence>
<protein>
    <submittedName>
        <fullName evidence="2">DUF3618 domain-containing protein</fullName>
    </submittedName>
</protein>